<sequence>MAMRMDAFLQRYSLSNSRFFVLFIAKNGDAEVDVGFNSVVNPIATSLTLFITKNGNAYGRLALQDGLSNSRLFVPFITKNGDAEVDVGFYSVCRIFVPFIAKNGDAEVEVGFYRCMVCPIAASLSLSFPRMAMPKWTLAFIVCGSSNSRFFGLSLPRMAMRMDAGFTKYGLSNSRFFVPFIAKNGDAYGRWLLQRCGSSNSRFFVPFIAKNGDAYDIGFTKHSLPRMAMRMDAGFYDVVCPITTSLSISLPRTAMRMDVGFYSVDHPIATFLSHSLPRMAMRMDAGFNKGMVHPIAASLSLSLPRMAMRKWTLALQGVVHPIAAFVPFIAKNGDAYVDVGFTKCVVHPIAASLSLSMPKMAMQKLTLALTVSGLSNSRFFVAFIAKNGDAEVDVGFYSVWFIQ</sequence>
<comment type="caution">
    <text evidence="1">The sequence shown here is derived from an EMBL/GenBank/DDBJ whole genome shotgun (WGS) entry which is preliminary data.</text>
</comment>
<name>A0A9Q1QS57_9SOLA</name>
<dbReference type="AlphaFoldDB" id="A0A9Q1QS57"/>
<accession>A0A9Q1QS57</accession>
<proteinExistence type="predicted"/>
<dbReference type="EMBL" id="JAJAGQ010000033">
    <property type="protein sequence ID" value="KAJ8525937.1"/>
    <property type="molecule type" value="Genomic_DNA"/>
</dbReference>
<evidence type="ECO:0000313" key="2">
    <source>
        <dbReference type="Proteomes" id="UP001152561"/>
    </source>
</evidence>
<protein>
    <submittedName>
        <fullName evidence="1">Uncharacterized protein</fullName>
    </submittedName>
</protein>
<keyword evidence="2" id="KW-1185">Reference proteome</keyword>
<reference evidence="2" key="1">
    <citation type="journal article" date="2023" name="Proc. Natl. Acad. Sci. U.S.A.">
        <title>Genomic and structural basis for evolution of tropane alkaloid biosynthesis.</title>
        <authorList>
            <person name="Wanga Y.-J."/>
            <person name="Taina T."/>
            <person name="Yua J.-Y."/>
            <person name="Lia J."/>
            <person name="Xua B."/>
            <person name="Chenc J."/>
            <person name="D'Auriad J.C."/>
            <person name="Huanga J.-P."/>
            <person name="Huanga S.-X."/>
        </authorList>
    </citation>
    <scope>NUCLEOTIDE SEQUENCE [LARGE SCALE GENOMIC DNA]</scope>
    <source>
        <strain evidence="2">cv. KIB-2019</strain>
    </source>
</reference>
<gene>
    <name evidence="1" type="ORF">K7X08_002690</name>
</gene>
<dbReference type="Proteomes" id="UP001152561">
    <property type="component" value="Unassembled WGS sequence"/>
</dbReference>
<evidence type="ECO:0000313" key="1">
    <source>
        <dbReference type="EMBL" id="KAJ8525937.1"/>
    </source>
</evidence>
<organism evidence="1 2">
    <name type="scientific">Anisodus acutangulus</name>
    <dbReference type="NCBI Taxonomy" id="402998"/>
    <lineage>
        <taxon>Eukaryota</taxon>
        <taxon>Viridiplantae</taxon>
        <taxon>Streptophyta</taxon>
        <taxon>Embryophyta</taxon>
        <taxon>Tracheophyta</taxon>
        <taxon>Spermatophyta</taxon>
        <taxon>Magnoliopsida</taxon>
        <taxon>eudicotyledons</taxon>
        <taxon>Gunneridae</taxon>
        <taxon>Pentapetalae</taxon>
        <taxon>asterids</taxon>
        <taxon>lamiids</taxon>
        <taxon>Solanales</taxon>
        <taxon>Solanaceae</taxon>
        <taxon>Solanoideae</taxon>
        <taxon>Hyoscyameae</taxon>
        <taxon>Anisodus</taxon>
    </lineage>
</organism>